<dbReference type="Gene3D" id="3.60.10.10">
    <property type="entry name" value="Endonuclease/exonuclease/phosphatase"/>
    <property type="match status" value="1"/>
</dbReference>
<dbReference type="AlphaFoldDB" id="A0AAW2WI94"/>
<dbReference type="Pfam" id="PF03372">
    <property type="entry name" value="Exo_endo_phos"/>
    <property type="match status" value="1"/>
</dbReference>
<organism evidence="3">
    <name type="scientific">Sesamum latifolium</name>
    <dbReference type="NCBI Taxonomy" id="2727402"/>
    <lineage>
        <taxon>Eukaryota</taxon>
        <taxon>Viridiplantae</taxon>
        <taxon>Streptophyta</taxon>
        <taxon>Embryophyta</taxon>
        <taxon>Tracheophyta</taxon>
        <taxon>Spermatophyta</taxon>
        <taxon>Magnoliopsida</taxon>
        <taxon>eudicotyledons</taxon>
        <taxon>Gunneridae</taxon>
        <taxon>Pentapetalae</taxon>
        <taxon>asterids</taxon>
        <taxon>lamiids</taxon>
        <taxon>Lamiales</taxon>
        <taxon>Pedaliaceae</taxon>
        <taxon>Sesamum</taxon>
    </lineage>
</organism>
<dbReference type="InterPro" id="IPR005135">
    <property type="entry name" value="Endo/exonuclease/phosphatase"/>
</dbReference>
<name>A0AAW2WI94_9LAMI</name>
<evidence type="ECO:0000313" key="3">
    <source>
        <dbReference type="EMBL" id="KAL0439691.1"/>
    </source>
</evidence>
<dbReference type="GO" id="GO:0003824">
    <property type="term" value="F:catalytic activity"/>
    <property type="evidence" value="ECO:0007669"/>
    <property type="project" value="InterPro"/>
</dbReference>
<comment type="caution">
    <text evidence="3">The sequence shown here is derived from an EMBL/GenBank/DDBJ whole genome shotgun (WGS) entry which is preliminary data.</text>
</comment>
<reference evidence="3" key="2">
    <citation type="journal article" date="2024" name="Plant">
        <title>Genomic evolution and insights into agronomic trait innovations of Sesamum species.</title>
        <authorList>
            <person name="Miao H."/>
            <person name="Wang L."/>
            <person name="Qu L."/>
            <person name="Liu H."/>
            <person name="Sun Y."/>
            <person name="Le M."/>
            <person name="Wang Q."/>
            <person name="Wei S."/>
            <person name="Zheng Y."/>
            <person name="Lin W."/>
            <person name="Duan Y."/>
            <person name="Cao H."/>
            <person name="Xiong S."/>
            <person name="Wang X."/>
            <person name="Wei L."/>
            <person name="Li C."/>
            <person name="Ma Q."/>
            <person name="Ju M."/>
            <person name="Zhao R."/>
            <person name="Li G."/>
            <person name="Mu C."/>
            <person name="Tian Q."/>
            <person name="Mei H."/>
            <person name="Zhang T."/>
            <person name="Gao T."/>
            <person name="Zhang H."/>
        </authorList>
    </citation>
    <scope>NUCLEOTIDE SEQUENCE</scope>
    <source>
        <strain evidence="3">KEN1</strain>
    </source>
</reference>
<dbReference type="PANTHER" id="PTHR33710">
    <property type="entry name" value="BNAC02G09200D PROTEIN"/>
    <property type="match status" value="1"/>
</dbReference>
<feature type="region of interest" description="Disordered" evidence="1">
    <location>
        <begin position="183"/>
        <end position="203"/>
    </location>
</feature>
<reference evidence="3" key="1">
    <citation type="submission" date="2020-06" db="EMBL/GenBank/DDBJ databases">
        <authorList>
            <person name="Li T."/>
            <person name="Hu X."/>
            <person name="Zhang T."/>
            <person name="Song X."/>
            <person name="Zhang H."/>
            <person name="Dai N."/>
            <person name="Sheng W."/>
            <person name="Hou X."/>
            <person name="Wei L."/>
        </authorList>
    </citation>
    <scope>NUCLEOTIDE SEQUENCE</scope>
    <source>
        <strain evidence="3">KEN1</strain>
        <tissue evidence="3">Leaf</tissue>
    </source>
</reference>
<evidence type="ECO:0000259" key="2">
    <source>
        <dbReference type="Pfam" id="PF03372"/>
    </source>
</evidence>
<gene>
    <name evidence="3" type="ORF">Slati_2452100</name>
</gene>
<proteinExistence type="predicted"/>
<protein>
    <recommendedName>
        <fullName evidence="2">Endonuclease/exonuclease/phosphatase domain-containing protein</fullName>
    </recommendedName>
</protein>
<dbReference type="EMBL" id="JACGWN010000008">
    <property type="protein sequence ID" value="KAL0439691.1"/>
    <property type="molecule type" value="Genomic_DNA"/>
</dbReference>
<dbReference type="PANTHER" id="PTHR33710:SF13">
    <property type="entry name" value="ENDONUCLEASE_EXONUCLEASE_PHOSPHATASE FAMILY PROTEIN"/>
    <property type="match status" value="1"/>
</dbReference>
<dbReference type="InterPro" id="IPR036691">
    <property type="entry name" value="Endo/exonu/phosph_ase_sf"/>
</dbReference>
<feature type="domain" description="Endonuclease/exonuclease/phosphatase" evidence="2">
    <location>
        <begin position="6"/>
        <end position="181"/>
    </location>
</feature>
<sequence length="240" mass="26675">MIKLAAWNVRGLNSTGHQEAVGHLVQEHGIQFLGLIETRGTANTLQGYKQTHAHTCLIAVVYGECSLIQRRELWAGILSLADDVTEEPWILLGDFNAVLDSSEVCGRAADTSASMEEFRETIIAADLVHLPFTGCPFTWHNCSEGSRSLWKRLDRMLVNEMWLVKWPQASYLAALPSTSDHSPLLGTASNKNPTPFRAQRKAKGDLADNARKAKAFLDIAQALFDSYKEDYLLSLVQCCR</sequence>
<accession>A0AAW2WI94</accession>
<dbReference type="SUPFAM" id="SSF56219">
    <property type="entry name" value="DNase I-like"/>
    <property type="match status" value="1"/>
</dbReference>
<feature type="non-terminal residue" evidence="3">
    <location>
        <position position="240"/>
    </location>
</feature>
<feature type="compositionally biased region" description="Polar residues" evidence="1">
    <location>
        <begin position="183"/>
        <end position="193"/>
    </location>
</feature>
<evidence type="ECO:0000256" key="1">
    <source>
        <dbReference type="SAM" id="MobiDB-lite"/>
    </source>
</evidence>